<feature type="transmembrane region" description="Helical" evidence="6">
    <location>
        <begin position="12"/>
        <end position="34"/>
    </location>
</feature>
<dbReference type="Proteomes" id="UP000315914">
    <property type="component" value="Unassembled WGS sequence"/>
</dbReference>
<evidence type="ECO:0000256" key="2">
    <source>
        <dbReference type="ARBA" id="ARBA00022475"/>
    </source>
</evidence>
<dbReference type="GO" id="GO:0022857">
    <property type="term" value="F:transmembrane transporter activity"/>
    <property type="evidence" value="ECO:0007669"/>
    <property type="project" value="InterPro"/>
</dbReference>
<dbReference type="InterPro" id="IPR011701">
    <property type="entry name" value="MFS"/>
</dbReference>
<evidence type="ECO:0000256" key="1">
    <source>
        <dbReference type="ARBA" id="ARBA00004651"/>
    </source>
</evidence>
<feature type="transmembrane region" description="Helical" evidence="6">
    <location>
        <begin position="80"/>
        <end position="98"/>
    </location>
</feature>
<feature type="transmembrane region" description="Helical" evidence="6">
    <location>
        <begin position="143"/>
        <end position="163"/>
    </location>
</feature>
<evidence type="ECO:0000256" key="3">
    <source>
        <dbReference type="ARBA" id="ARBA00022692"/>
    </source>
</evidence>
<feature type="transmembrane region" description="Helical" evidence="6">
    <location>
        <begin position="334"/>
        <end position="357"/>
    </location>
</feature>
<dbReference type="STRING" id="1399419.A5906_39740"/>
<dbReference type="SUPFAM" id="SSF103473">
    <property type="entry name" value="MFS general substrate transporter"/>
    <property type="match status" value="1"/>
</dbReference>
<dbReference type="Gene3D" id="1.20.1250.20">
    <property type="entry name" value="MFS general substrate transporter like domains"/>
    <property type="match status" value="1"/>
</dbReference>
<dbReference type="Pfam" id="PF07690">
    <property type="entry name" value="MFS_1"/>
    <property type="match status" value="1"/>
</dbReference>
<dbReference type="PANTHER" id="PTHR43124:SF10">
    <property type="entry name" value="PURINE EFFLUX PUMP PBUE"/>
    <property type="match status" value="1"/>
</dbReference>
<evidence type="ECO:0000259" key="7">
    <source>
        <dbReference type="PROSITE" id="PS50850"/>
    </source>
</evidence>
<keyword evidence="4 6" id="KW-1133">Transmembrane helix</keyword>
<feature type="transmembrane region" description="Helical" evidence="6">
    <location>
        <begin position="110"/>
        <end position="131"/>
    </location>
</feature>
<dbReference type="GO" id="GO:0005886">
    <property type="term" value="C:plasma membrane"/>
    <property type="evidence" value="ECO:0007669"/>
    <property type="project" value="UniProtKB-SubCell"/>
</dbReference>
<dbReference type="PROSITE" id="PS50850">
    <property type="entry name" value="MFS"/>
    <property type="match status" value="1"/>
</dbReference>
<accession>A0A560IQ31</accession>
<dbReference type="CDD" id="cd17324">
    <property type="entry name" value="MFS_NepI_like"/>
    <property type="match status" value="1"/>
</dbReference>
<organism evidence="8 9">
    <name type="scientific">Bradyrhizobium sacchari</name>
    <dbReference type="NCBI Taxonomy" id="1399419"/>
    <lineage>
        <taxon>Bacteria</taxon>
        <taxon>Pseudomonadati</taxon>
        <taxon>Pseudomonadota</taxon>
        <taxon>Alphaproteobacteria</taxon>
        <taxon>Hyphomicrobiales</taxon>
        <taxon>Nitrobacteraceae</taxon>
        <taxon>Bradyrhizobium</taxon>
    </lineage>
</organism>
<dbReference type="InterPro" id="IPR020846">
    <property type="entry name" value="MFS_dom"/>
</dbReference>
<keyword evidence="3 6" id="KW-0812">Transmembrane</keyword>
<dbReference type="InterPro" id="IPR050189">
    <property type="entry name" value="MFS_Efflux_Transporters"/>
</dbReference>
<dbReference type="InterPro" id="IPR036259">
    <property type="entry name" value="MFS_trans_sf"/>
</dbReference>
<feature type="transmembrane region" description="Helical" evidence="6">
    <location>
        <begin position="299"/>
        <end position="322"/>
    </location>
</feature>
<proteinExistence type="predicted"/>
<evidence type="ECO:0000256" key="5">
    <source>
        <dbReference type="ARBA" id="ARBA00023136"/>
    </source>
</evidence>
<evidence type="ECO:0000313" key="9">
    <source>
        <dbReference type="Proteomes" id="UP000315914"/>
    </source>
</evidence>
<keyword evidence="2" id="KW-1003">Cell membrane</keyword>
<protein>
    <submittedName>
        <fullName evidence="8">Putative MFS family arabinose efflux permease</fullName>
    </submittedName>
</protein>
<gene>
    <name evidence="8" type="ORF">FBZ95_106605</name>
</gene>
<dbReference type="RefSeq" id="WP_167523621.1">
    <property type="nucleotide sequence ID" value="NZ_VITU01000005.1"/>
</dbReference>
<feature type="transmembrane region" description="Helical" evidence="6">
    <location>
        <begin position="363"/>
        <end position="385"/>
    </location>
</feature>
<evidence type="ECO:0000313" key="8">
    <source>
        <dbReference type="EMBL" id="TWB72890.1"/>
    </source>
</evidence>
<feature type="transmembrane region" description="Helical" evidence="6">
    <location>
        <begin position="239"/>
        <end position="261"/>
    </location>
</feature>
<reference evidence="8 9" key="1">
    <citation type="submission" date="2019-06" db="EMBL/GenBank/DDBJ databases">
        <title>Genomic Encyclopedia of Type Strains, Phase IV (KMG-V): Genome sequencing to study the core and pangenomes of soil and plant-associated prokaryotes.</title>
        <authorList>
            <person name="Whitman W."/>
        </authorList>
    </citation>
    <scope>NUCLEOTIDE SEQUENCE [LARGE SCALE GENOMIC DNA]</scope>
    <source>
        <strain evidence="8 9">BR 10556</strain>
    </source>
</reference>
<evidence type="ECO:0000256" key="6">
    <source>
        <dbReference type="SAM" id="Phobius"/>
    </source>
</evidence>
<feature type="transmembrane region" description="Helical" evidence="6">
    <location>
        <begin position="273"/>
        <end position="293"/>
    </location>
</feature>
<keyword evidence="5 6" id="KW-0472">Membrane</keyword>
<dbReference type="AlphaFoldDB" id="A0A560IQ31"/>
<evidence type="ECO:0000256" key="4">
    <source>
        <dbReference type="ARBA" id="ARBA00022989"/>
    </source>
</evidence>
<comment type="subcellular location">
    <subcellularLocation>
        <location evidence="1">Cell membrane</location>
        <topology evidence="1">Multi-pass membrane protein</topology>
    </subcellularLocation>
</comment>
<dbReference type="EMBL" id="VITW01000006">
    <property type="protein sequence ID" value="TWB72890.1"/>
    <property type="molecule type" value="Genomic_DNA"/>
</dbReference>
<feature type="transmembrane region" description="Helical" evidence="6">
    <location>
        <begin position="54"/>
        <end position="73"/>
    </location>
</feature>
<sequence>MTPTSDRPEETLSRALLLLAPTVTVVVAAEFIVVGLLPLVARDLNIPLVRAGELAGWFAFSAAVAGPFVTLMARHLMPRFILTATLLLYGACNTLVAIGSDVNQMLIARIMQGAALPAFISVGASLVTALAPAAERGNALARANLGFVLGVLLALPAGIALAQGGNWRLPFLVLAAISLLLAPLVALRFPRIPATSSGGIGGQLRLLRQPEFLAHLALSVVLFAAMFSAYTYLGAWMDRALGLTAWGVAAAMFLFGLAGLFGNDLAGRVADRAPIRATIVAILLLIASVNLTAFAGDAILLATAPLVLWSVSHAASVTLGQVRVTLAGQMAPSFAMTLNISAANLGIAIGTASGGWIIDGHTIAAIGIAPLGFGMLALPLFSLIGRAASRDTYTRKVSDA</sequence>
<keyword evidence="9" id="KW-1185">Reference proteome</keyword>
<dbReference type="PANTHER" id="PTHR43124">
    <property type="entry name" value="PURINE EFFLUX PUMP PBUE"/>
    <property type="match status" value="1"/>
</dbReference>
<feature type="domain" description="Major facilitator superfamily (MFS) profile" evidence="7">
    <location>
        <begin position="15"/>
        <end position="400"/>
    </location>
</feature>
<name>A0A560IQ31_9BRAD</name>
<feature type="transmembrane region" description="Helical" evidence="6">
    <location>
        <begin position="169"/>
        <end position="187"/>
    </location>
</feature>
<comment type="caution">
    <text evidence="8">The sequence shown here is derived from an EMBL/GenBank/DDBJ whole genome shotgun (WGS) entry which is preliminary data.</text>
</comment>
<feature type="transmembrane region" description="Helical" evidence="6">
    <location>
        <begin position="212"/>
        <end position="233"/>
    </location>
</feature>